<reference evidence="1 2" key="1">
    <citation type="journal article" date="2020" name="Nature">
        <title>Six reference-quality genomes reveal evolution of bat adaptations.</title>
        <authorList>
            <person name="Jebb D."/>
            <person name="Huang Z."/>
            <person name="Pippel M."/>
            <person name="Hughes G.M."/>
            <person name="Lavrichenko K."/>
            <person name="Devanna P."/>
            <person name="Winkler S."/>
            <person name="Jermiin L.S."/>
            <person name="Skirmuntt E.C."/>
            <person name="Katzourakis A."/>
            <person name="Burkitt-Gray L."/>
            <person name="Ray D.A."/>
            <person name="Sullivan K.A.M."/>
            <person name="Roscito J.G."/>
            <person name="Kirilenko B.M."/>
            <person name="Davalos L.M."/>
            <person name="Corthals A.P."/>
            <person name="Power M.L."/>
            <person name="Jones G."/>
            <person name="Ransome R.D."/>
            <person name="Dechmann D.K.N."/>
            <person name="Locatelli A.G."/>
            <person name="Puechmaille S.J."/>
            <person name="Fedrigo O."/>
            <person name="Jarvis E.D."/>
            <person name="Hiller M."/>
            <person name="Vernes S.C."/>
            <person name="Myers E.W."/>
            <person name="Teeling E.C."/>
        </authorList>
    </citation>
    <scope>NUCLEOTIDE SEQUENCE [LARGE SCALE GENOMIC DNA]</scope>
    <source>
        <strain evidence="1">Bat1K_MPI-CBG_1</strain>
    </source>
</reference>
<evidence type="ECO:0000313" key="1">
    <source>
        <dbReference type="EMBL" id="KAF6088477.1"/>
    </source>
</evidence>
<organism evidence="1 2">
    <name type="scientific">Phyllostomus discolor</name>
    <name type="common">pale spear-nosed bat</name>
    <dbReference type="NCBI Taxonomy" id="89673"/>
    <lineage>
        <taxon>Eukaryota</taxon>
        <taxon>Metazoa</taxon>
        <taxon>Chordata</taxon>
        <taxon>Craniata</taxon>
        <taxon>Vertebrata</taxon>
        <taxon>Euteleostomi</taxon>
        <taxon>Mammalia</taxon>
        <taxon>Eutheria</taxon>
        <taxon>Laurasiatheria</taxon>
        <taxon>Chiroptera</taxon>
        <taxon>Yangochiroptera</taxon>
        <taxon>Phyllostomidae</taxon>
        <taxon>Phyllostominae</taxon>
        <taxon>Phyllostomus</taxon>
    </lineage>
</organism>
<comment type="caution">
    <text evidence="1">The sequence shown here is derived from an EMBL/GenBank/DDBJ whole genome shotgun (WGS) entry which is preliminary data.</text>
</comment>
<protein>
    <submittedName>
        <fullName evidence="1">Uncharacterized protein</fullName>
    </submittedName>
</protein>
<dbReference type="AlphaFoldDB" id="A0A834DSM2"/>
<accession>A0A834DSM2</accession>
<evidence type="ECO:0000313" key="2">
    <source>
        <dbReference type="Proteomes" id="UP000664940"/>
    </source>
</evidence>
<name>A0A834DSM2_9CHIR</name>
<dbReference type="Proteomes" id="UP000664940">
    <property type="component" value="Unassembled WGS sequence"/>
</dbReference>
<proteinExistence type="predicted"/>
<dbReference type="EMBL" id="JABVXQ010000010">
    <property type="protein sequence ID" value="KAF6088477.1"/>
    <property type="molecule type" value="Genomic_DNA"/>
</dbReference>
<sequence>MPGTPKALSHSAAVPAGFYSQMLWTSLPDTGTLGWGPWCGAATPYSSGGTSTAKIVYKYLTDTQGVKSACSVSLPLLPVSRCHFLLPLPPPPFFLVLFKFSPMHTFLLLVEREEGRKREKNTSM</sequence>
<gene>
    <name evidence="1" type="ORF">HJG60_008302</name>
</gene>